<organism evidence="2 3">
    <name type="scientific">Aldrovandia affinis</name>
    <dbReference type="NCBI Taxonomy" id="143900"/>
    <lineage>
        <taxon>Eukaryota</taxon>
        <taxon>Metazoa</taxon>
        <taxon>Chordata</taxon>
        <taxon>Craniata</taxon>
        <taxon>Vertebrata</taxon>
        <taxon>Euteleostomi</taxon>
        <taxon>Actinopterygii</taxon>
        <taxon>Neopterygii</taxon>
        <taxon>Teleostei</taxon>
        <taxon>Notacanthiformes</taxon>
        <taxon>Halosauridae</taxon>
        <taxon>Aldrovandia</taxon>
    </lineage>
</organism>
<feature type="region of interest" description="Disordered" evidence="1">
    <location>
        <begin position="1"/>
        <end position="34"/>
    </location>
</feature>
<evidence type="ECO:0000313" key="2">
    <source>
        <dbReference type="EMBL" id="KAJ8390868.1"/>
    </source>
</evidence>
<dbReference type="AlphaFoldDB" id="A0AAD7WBR9"/>
<gene>
    <name evidence="2" type="ORF">AAFF_G00100000</name>
</gene>
<evidence type="ECO:0000313" key="3">
    <source>
        <dbReference type="Proteomes" id="UP001221898"/>
    </source>
</evidence>
<protein>
    <submittedName>
        <fullName evidence="2">Uncharacterized protein</fullName>
    </submittedName>
</protein>
<dbReference type="Proteomes" id="UP001221898">
    <property type="component" value="Unassembled WGS sequence"/>
</dbReference>
<accession>A0AAD7WBR9</accession>
<keyword evidence="3" id="KW-1185">Reference proteome</keyword>
<sequence length="172" mass="19233">MHLREIQAVTSHSREQRNKTEDKGCKTVPPAPLHWTHSVLEPSLADIISSGHGGTKQRRKQLQQHPQNRTAGLDTQGALLKRDSKHWTWKDMLPVKNEETSHENDQAEHQNSRGGSLTYKLRGCETQERRSPILSSSISVPRSKTPSPPMTDTLASPPAPRVDLSKMAPVSR</sequence>
<dbReference type="EMBL" id="JAINUG010000165">
    <property type="protein sequence ID" value="KAJ8390868.1"/>
    <property type="molecule type" value="Genomic_DNA"/>
</dbReference>
<comment type="caution">
    <text evidence="2">The sequence shown here is derived from an EMBL/GenBank/DDBJ whole genome shotgun (WGS) entry which is preliminary data.</text>
</comment>
<feature type="compositionally biased region" description="Basic and acidic residues" evidence="1">
    <location>
        <begin position="12"/>
        <end position="25"/>
    </location>
</feature>
<feature type="compositionally biased region" description="Basic and acidic residues" evidence="1">
    <location>
        <begin position="122"/>
        <end position="131"/>
    </location>
</feature>
<reference evidence="2" key="1">
    <citation type="journal article" date="2023" name="Science">
        <title>Genome structures resolve the early diversification of teleost fishes.</title>
        <authorList>
            <person name="Parey E."/>
            <person name="Louis A."/>
            <person name="Montfort J."/>
            <person name="Bouchez O."/>
            <person name="Roques C."/>
            <person name="Iampietro C."/>
            <person name="Lluch J."/>
            <person name="Castinel A."/>
            <person name="Donnadieu C."/>
            <person name="Desvignes T."/>
            <person name="Floi Bucao C."/>
            <person name="Jouanno E."/>
            <person name="Wen M."/>
            <person name="Mejri S."/>
            <person name="Dirks R."/>
            <person name="Jansen H."/>
            <person name="Henkel C."/>
            <person name="Chen W.J."/>
            <person name="Zahm M."/>
            <person name="Cabau C."/>
            <person name="Klopp C."/>
            <person name="Thompson A.W."/>
            <person name="Robinson-Rechavi M."/>
            <person name="Braasch I."/>
            <person name="Lecointre G."/>
            <person name="Bobe J."/>
            <person name="Postlethwait J.H."/>
            <person name="Berthelot C."/>
            <person name="Roest Crollius H."/>
            <person name="Guiguen Y."/>
        </authorList>
    </citation>
    <scope>NUCLEOTIDE SEQUENCE</scope>
    <source>
        <strain evidence="2">NC1722</strain>
    </source>
</reference>
<feature type="region of interest" description="Disordered" evidence="1">
    <location>
        <begin position="91"/>
        <end position="172"/>
    </location>
</feature>
<evidence type="ECO:0000256" key="1">
    <source>
        <dbReference type="SAM" id="MobiDB-lite"/>
    </source>
</evidence>
<feature type="region of interest" description="Disordered" evidence="1">
    <location>
        <begin position="47"/>
        <end position="79"/>
    </location>
</feature>
<feature type="compositionally biased region" description="Basic and acidic residues" evidence="1">
    <location>
        <begin position="96"/>
        <end position="111"/>
    </location>
</feature>
<feature type="compositionally biased region" description="Polar residues" evidence="1">
    <location>
        <begin position="133"/>
        <end position="145"/>
    </location>
</feature>
<name>A0AAD7WBR9_9TELE</name>
<proteinExistence type="predicted"/>